<comment type="subcellular location">
    <subcellularLocation>
        <location evidence="1">Cytoplasm</location>
    </subcellularLocation>
</comment>
<name>A0A1T5AP44_9FIRM</name>
<dbReference type="RefSeq" id="WP_079588989.1">
    <property type="nucleotide sequence ID" value="NZ_FUYN01000002.1"/>
</dbReference>
<sequence length="199" mass="22698">MSKNFYEALKERRSIYAISKESGVSNERIQEVINEAVLHTPSAFNSQSARVVVLFGENHNKLWDITEASLKKIVPEENFAPTKEKIDSFRNGYASVLFFEDQNVVKNLQEQFSLYKDNFPVWSQQSSGMLQYVIWTALAVEGLGASLQHYNELIEEDVAKEWNIPSGWKLVAQMPFGKPVSGAGEKEFLPLDERVKTYL</sequence>
<evidence type="ECO:0000256" key="2">
    <source>
        <dbReference type="ARBA" id="ARBA00022490"/>
    </source>
</evidence>
<dbReference type="Gene3D" id="3.40.109.10">
    <property type="entry name" value="NADH Oxidase"/>
    <property type="match status" value="1"/>
</dbReference>
<dbReference type="OrthoDB" id="9810617at2"/>
<dbReference type="EMBL" id="FUYN01000002">
    <property type="protein sequence ID" value="SKB36597.1"/>
    <property type="molecule type" value="Genomic_DNA"/>
</dbReference>
<dbReference type="PANTHER" id="PTHR43035">
    <property type="entry name" value="FATTY ACID REPRESSION MUTANT PROTEIN 2-RELATED"/>
    <property type="match status" value="1"/>
</dbReference>
<evidence type="ECO:0000256" key="3">
    <source>
        <dbReference type="ARBA" id="ARBA00023002"/>
    </source>
</evidence>
<keyword evidence="3" id="KW-0560">Oxidoreductase</keyword>
<dbReference type="GO" id="GO:0005737">
    <property type="term" value="C:cytoplasm"/>
    <property type="evidence" value="ECO:0007669"/>
    <property type="project" value="UniProtKB-SubCell"/>
</dbReference>
<dbReference type="SUPFAM" id="SSF55469">
    <property type="entry name" value="FMN-dependent nitroreductase-like"/>
    <property type="match status" value="1"/>
</dbReference>
<dbReference type="InterPro" id="IPR033877">
    <property type="entry name" value="Frm2/Hbn1"/>
</dbReference>
<protein>
    <recommendedName>
        <fullName evidence="4">Nitroreductase domain-containing protein</fullName>
    </recommendedName>
</protein>
<feature type="domain" description="Nitroreductase" evidence="4">
    <location>
        <begin position="9"/>
        <end position="178"/>
    </location>
</feature>
<organism evidence="5 6">
    <name type="scientific">Acetoanaerobium noterae</name>
    <dbReference type="NCBI Taxonomy" id="745369"/>
    <lineage>
        <taxon>Bacteria</taxon>
        <taxon>Bacillati</taxon>
        <taxon>Bacillota</taxon>
        <taxon>Clostridia</taxon>
        <taxon>Peptostreptococcales</taxon>
        <taxon>Filifactoraceae</taxon>
        <taxon>Acetoanaerobium</taxon>
    </lineage>
</organism>
<dbReference type="InterPro" id="IPR000415">
    <property type="entry name" value="Nitroreductase-like"/>
</dbReference>
<dbReference type="Pfam" id="PF00881">
    <property type="entry name" value="Nitroreductase"/>
    <property type="match status" value="1"/>
</dbReference>
<accession>A0A1T5AP44</accession>
<dbReference type="GO" id="GO:0016491">
    <property type="term" value="F:oxidoreductase activity"/>
    <property type="evidence" value="ECO:0007669"/>
    <property type="project" value="UniProtKB-KW"/>
</dbReference>
<dbReference type="AlphaFoldDB" id="A0A1T5AP44"/>
<keyword evidence="6" id="KW-1185">Reference proteome</keyword>
<evidence type="ECO:0000313" key="5">
    <source>
        <dbReference type="EMBL" id="SKB36597.1"/>
    </source>
</evidence>
<keyword evidence="2" id="KW-0963">Cytoplasm</keyword>
<dbReference type="Proteomes" id="UP000243406">
    <property type="component" value="Unassembled WGS sequence"/>
</dbReference>
<dbReference type="PANTHER" id="PTHR43035:SF1">
    <property type="entry name" value="FATTY ACID REPRESSION MUTANT PROTEIN 2-RELATED"/>
    <property type="match status" value="1"/>
</dbReference>
<reference evidence="6" key="1">
    <citation type="submission" date="2017-02" db="EMBL/GenBank/DDBJ databases">
        <authorList>
            <person name="Varghese N."/>
            <person name="Submissions S."/>
        </authorList>
    </citation>
    <scope>NUCLEOTIDE SEQUENCE [LARGE SCALE GENOMIC DNA]</scope>
    <source>
        <strain evidence="6">ATCC 35199</strain>
    </source>
</reference>
<gene>
    <name evidence="5" type="ORF">SAMN02745120_1060</name>
</gene>
<evidence type="ECO:0000259" key="4">
    <source>
        <dbReference type="Pfam" id="PF00881"/>
    </source>
</evidence>
<evidence type="ECO:0000256" key="1">
    <source>
        <dbReference type="ARBA" id="ARBA00004496"/>
    </source>
</evidence>
<evidence type="ECO:0000313" key="6">
    <source>
        <dbReference type="Proteomes" id="UP000243406"/>
    </source>
</evidence>
<dbReference type="CDD" id="cd02140">
    <property type="entry name" value="Frm2-like"/>
    <property type="match status" value="1"/>
</dbReference>
<proteinExistence type="predicted"/>
<dbReference type="GO" id="GO:0034599">
    <property type="term" value="P:cellular response to oxidative stress"/>
    <property type="evidence" value="ECO:0007669"/>
    <property type="project" value="InterPro"/>
</dbReference>
<dbReference type="FunFam" id="3.40.109.10:FF:000001">
    <property type="entry name" value="Nitroreductase family"/>
    <property type="match status" value="1"/>
</dbReference>
<dbReference type="InterPro" id="IPR029479">
    <property type="entry name" value="Nitroreductase"/>
</dbReference>